<dbReference type="Proteomes" id="UP000836387">
    <property type="component" value="Unassembled WGS sequence"/>
</dbReference>
<organism evidence="1 2">
    <name type="scientific">Clonostachys rosea f. rosea IK726</name>
    <dbReference type="NCBI Taxonomy" id="1349383"/>
    <lineage>
        <taxon>Eukaryota</taxon>
        <taxon>Fungi</taxon>
        <taxon>Dikarya</taxon>
        <taxon>Ascomycota</taxon>
        <taxon>Pezizomycotina</taxon>
        <taxon>Sordariomycetes</taxon>
        <taxon>Hypocreomycetidae</taxon>
        <taxon>Hypocreales</taxon>
        <taxon>Bionectriaceae</taxon>
        <taxon>Clonostachys</taxon>
    </lineage>
</organism>
<evidence type="ECO:0000313" key="1">
    <source>
        <dbReference type="EMBL" id="CAG9941072.1"/>
    </source>
</evidence>
<sequence length="121" mass="13322">MGLPLPKRGVRDDLEEGEDGDPHKSDRVSCVKGLAQARQGGEAVEFRRFSWGRRLSPVERGWGRWKGRKGCAGVGLHARLEELVDARHESSYPVCGYRMNISLSSGARRVICGLGVSTESQ</sequence>
<proteinExistence type="predicted"/>
<reference evidence="1" key="1">
    <citation type="submission" date="2020-04" db="EMBL/GenBank/DDBJ databases">
        <authorList>
            <person name="Broberg M."/>
        </authorList>
    </citation>
    <scope>NUCLEOTIDE SEQUENCE</scope>
</reference>
<evidence type="ECO:0000313" key="2">
    <source>
        <dbReference type="Proteomes" id="UP000836387"/>
    </source>
</evidence>
<comment type="caution">
    <text evidence="1">The sequence shown here is derived from an EMBL/GenBank/DDBJ whole genome shotgun (WGS) entry which is preliminary data.</text>
</comment>
<feature type="non-terminal residue" evidence="1">
    <location>
        <position position="121"/>
    </location>
</feature>
<dbReference type="EMBL" id="CADEHS020000005">
    <property type="protein sequence ID" value="CAG9941072.1"/>
    <property type="molecule type" value="Genomic_DNA"/>
</dbReference>
<keyword evidence="2" id="KW-1185">Reference proteome</keyword>
<gene>
    <name evidence="1" type="ORF">CRV2_00002497</name>
</gene>
<reference evidence="1" key="2">
    <citation type="submission" date="2021-10" db="EMBL/GenBank/DDBJ databases">
        <authorList>
            <person name="Piombo E."/>
        </authorList>
    </citation>
    <scope>NUCLEOTIDE SEQUENCE</scope>
</reference>
<name>A0ACA9TJT4_BIOOC</name>
<accession>A0ACA9TJT4</accession>
<protein>
    <submittedName>
        <fullName evidence="1">Uncharacterized protein</fullName>
    </submittedName>
</protein>